<sequence length="590" mass="66167">MFSSSNTPTLNQIFLLLSNNLLLMAPLTKLLSLALLAASSATAIQTSLGVNKTPGKVRREIEARKQASHLSRREDTDPTLLYQEHNISVPIDHFFNDSRYEPHTDESFPLRYWFDASHYQPGGPVFVLQSGEFDSVARLPFMQKGIVAQVAAATHGIGVVLEHRYYGTSFPVANLTNESLRFLTTEQALADAAFFAQHIQFPGLEEFGDLTSNTTAWITYGGSYAGAFSAFLRIQYPDIFWGAISSSGVTKAIYDYWEYMEPIAEYAPQDCVATHKAVFDIVDTILISKNDSSLSLELKTAFGYPNITYDDDFAGALISGLQYWQSLNWDPEMSYNYTFEYCSNITTTDVLYPETESKRTAIEGLISEGGYQANTTFVNNILNMIGWLQWDSAANQCSEGVTQDECYGTHYSTPIDTTLANADYLTWQWQTCTEWGFFFTANVPKGELPIISRFDTLERATRECREQFNITGPPDVERVNKYGGYDIAYPRLGFIAGQWDPWTPATPHAFKYGAKNRTSTVSQPFIEIEAAVHHWDENGVFPNETTADFPPRAVQDAQAREVETVLEWMSEWKARCEGESGGSPITKADL</sequence>
<dbReference type="SUPFAM" id="SSF53474">
    <property type="entry name" value="alpha/beta-Hydrolases"/>
    <property type="match status" value="1"/>
</dbReference>
<dbReference type="FunFam" id="3.40.50.1820:FF:000251">
    <property type="entry name" value="Extracelular serine carboxypeptidase, putative"/>
    <property type="match status" value="1"/>
</dbReference>
<comment type="similarity">
    <text evidence="1">Belongs to the peptidase S28 family.</text>
</comment>
<evidence type="ECO:0000256" key="2">
    <source>
        <dbReference type="ARBA" id="ARBA00022670"/>
    </source>
</evidence>
<evidence type="ECO:0000256" key="3">
    <source>
        <dbReference type="ARBA" id="ARBA00022729"/>
    </source>
</evidence>
<reference evidence="6 7" key="1">
    <citation type="submission" date="2016-06" db="EMBL/GenBank/DDBJ databases">
        <authorList>
            <person name="Kjaerup R.B."/>
            <person name="Dalgaard T.S."/>
            <person name="Juul-Madsen H.R."/>
        </authorList>
    </citation>
    <scope>NUCLEOTIDE SEQUENCE [LARGE SCALE GENOMIC DNA]</scope>
</reference>
<dbReference type="AlphaFoldDB" id="A0A1X7RFH6"/>
<keyword evidence="7" id="KW-1185">Reference proteome</keyword>
<proteinExistence type="inferred from homology"/>
<dbReference type="GO" id="GO:0006508">
    <property type="term" value="P:proteolysis"/>
    <property type="evidence" value="ECO:0007669"/>
    <property type="project" value="UniProtKB-KW"/>
</dbReference>
<keyword evidence="3" id="KW-0732">Signal</keyword>
<dbReference type="InterPro" id="IPR029058">
    <property type="entry name" value="AB_hydrolase_fold"/>
</dbReference>
<accession>A0A1X7RFH6</accession>
<evidence type="ECO:0000256" key="4">
    <source>
        <dbReference type="ARBA" id="ARBA00022801"/>
    </source>
</evidence>
<dbReference type="Pfam" id="PF05577">
    <property type="entry name" value="Peptidase_S28"/>
    <property type="match status" value="1"/>
</dbReference>
<keyword evidence="5" id="KW-0325">Glycoprotein</keyword>
<dbReference type="PANTHER" id="PTHR11010:SF117">
    <property type="entry name" value="SERINE PROTEASE 16"/>
    <property type="match status" value="1"/>
</dbReference>
<dbReference type="PANTHER" id="PTHR11010">
    <property type="entry name" value="PROTEASE S28 PRO-X CARBOXYPEPTIDASE-RELATED"/>
    <property type="match status" value="1"/>
</dbReference>
<dbReference type="EMBL" id="LT853692">
    <property type="protein sequence ID" value="SMQ45970.1"/>
    <property type="molecule type" value="Genomic_DNA"/>
</dbReference>
<dbReference type="Proteomes" id="UP000215127">
    <property type="component" value="Chromosome 1"/>
</dbReference>
<organism evidence="6 7">
    <name type="scientific">Zymoseptoria tritici (strain ST99CH_3D7)</name>
    <dbReference type="NCBI Taxonomy" id="1276538"/>
    <lineage>
        <taxon>Eukaryota</taxon>
        <taxon>Fungi</taxon>
        <taxon>Dikarya</taxon>
        <taxon>Ascomycota</taxon>
        <taxon>Pezizomycotina</taxon>
        <taxon>Dothideomycetes</taxon>
        <taxon>Dothideomycetidae</taxon>
        <taxon>Mycosphaerellales</taxon>
        <taxon>Mycosphaerellaceae</taxon>
        <taxon>Zymoseptoria</taxon>
    </lineage>
</organism>
<evidence type="ECO:0000313" key="6">
    <source>
        <dbReference type="EMBL" id="SMQ45970.1"/>
    </source>
</evidence>
<dbReference type="Gene3D" id="3.40.50.1820">
    <property type="entry name" value="alpha/beta hydrolase"/>
    <property type="match status" value="2"/>
</dbReference>
<keyword evidence="4" id="KW-0378">Hydrolase</keyword>
<keyword evidence="2" id="KW-0645">Protease</keyword>
<protein>
    <recommendedName>
        <fullName evidence="8">Serine carboxypeptidase S28</fullName>
    </recommendedName>
</protein>
<dbReference type="GO" id="GO:0008239">
    <property type="term" value="F:dipeptidyl-peptidase activity"/>
    <property type="evidence" value="ECO:0007669"/>
    <property type="project" value="TreeGrafter"/>
</dbReference>
<dbReference type="InterPro" id="IPR008758">
    <property type="entry name" value="Peptidase_S28"/>
</dbReference>
<name>A0A1X7RFH6_ZYMT9</name>
<dbReference type="GO" id="GO:0070008">
    <property type="term" value="F:serine-type exopeptidase activity"/>
    <property type="evidence" value="ECO:0007669"/>
    <property type="project" value="InterPro"/>
</dbReference>
<evidence type="ECO:0000256" key="5">
    <source>
        <dbReference type="ARBA" id="ARBA00023180"/>
    </source>
</evidence>
<evidence type="ECO:0008006" key="8">
    <source>
        <dbReference type="Google" id="ProtNLM"/>
    </source>
</evidence>
<evidence type="ECO:0000256" key="1">
    <source>
        <dbReference type="ARBA" id="ARBA00011079"/>
    </source>
</evidence>
<evidence type="ECO:0000313" key="7">
    <source>
        <dbReference type="Proteomes" id="UP000215127"/>
    </source>
</evidence>
<gene>
    <name evidence="6" type="ORF">ZT3D7_G1115</name>
</gene>